<proteinExistence type="predicted"/>
<keyword evidence="3" id="KW-1185">Reference proteome</keyword>
<dbReference type="EMBL" id="JANKHO010000401">
    <property type="protein sequence ID" value="KAJ3510406.1"/>
    <property type="molecule type" value="Genomic_DNA"/>
</dbReference>
<reference evidence="2" key="1">
    <citation type="submission" date="2022-07" db="EMBL/GenBank/DDBJ databases">
        <title>Genome Sequence of Agrocybe chaxingu.</title>
        <authorList>
            <person name="Buettner E."/>
        </authorList>
    </citation>
    <scope>NUCLEOTIDE SEQUENCE</scope>
    <source>
        <strain evidence="2">MP-N11</strain>
    </source>
</reference>
<dbReference type="SUPFAM" id="SSF53098">
    <property type="entry name" value="Ribonuclease H-like"/>
    <property type="match status" value="1"/>
</dbReference>
<comment type="caution">
    <text evidence="2">The sequence shown here is derived from an EMBL/GenBank/DDBJ whole genome shotgun (WGS) entry which is preliminary data.</text>
</comment>
<sequence length="490" mass="54688">MAATDLGKLFKDTLAIVSGIANYFGKSNYGTFHLDEQRKKDGIAKGVYKSHTETRFSSSYQQVVSVHACMNAMKTCFVNGSLKFDTAATKKLIPYVQEGALHWSFMGSMFGFIQLLSSGANAIVTLEGQNTTCADVFYAWVCIAYHLEQVLVSPTLGLTRYRQDVIAIYNNRFYQMMSESSHSVFFVAYYLHPLFRHNGGIQLSMPTLVEGEVLQRDQYPRLFKTLLGAVLKIFQGEQLRLQDSGKEVVPQLIHQFIAFTYNKQPFCDRPWSHEMKPLKWWQKISGDSNAHLLAKVAIKLFSICPSEICDERTASRLGWFNAARRSSMTPEHLVDSAKLYDYYVNGFEDSSRSTHAARVHLSMVKKSTSTDTPAVLSAPSLMDLLNADNIEPTSVDRAAMEELLFNSPDPYDLAETERVDEALQVVVVRSSTRFDIADYVRLNDPKLIAVINNVDKAGPGKSAKPSGLSVPAPPVGKPGQWDVDAFLDGP</sequence>
<evidence type="ECO:0000313" key="2">
    <source>
        <dbReference type="EMBL" id="KAJ3510406.1"/>
    </source>
</evidence>
<evidence type="ECO:0000256" key="1">
    <source>
        <dbReference type="SAM" id="MobiDB-lite"/>
    </source>
</evidence>
<dbReference type="InterPro" id="IPR012337">
    <property type="entry name" value="RNaseH-like_sf"/>
</dbReference>
<organism evidence="2 3">
    <name type="scientific">Agrocybe chaxingu</name>
    <dbReference type="NCBI Taxonomy" id="84603"/>
    <lineage>
        <taxon>Eukaryota</taxon>
        <taxon>Fungi</taxon>
        <taxon>Dikarya</taxon>
        <taxon>Basidiomycota</taxon>
        <taxon>Agaricomycotina</taxon>
        <taxon>Agaricomycetes</taxon>
        <taxon>Agaricomycetidae</taxon>
        <taxon>Agaricales</taxon>
        <taxon>Agaricineae</taxon>
        <taxon>Strophariaceae</taxon>
        <taxon>Agrocybe</taxon>
    </lineage>
</organism>
<protein>
    <submittedName>
        <fullName evidence="2">Uncharacterized protein</fullName>
    </submittedName>
</protein>
<feature type="region of interest" description="Disordered" evidence="1">
    <location>
        <begin position="459"/>
        <end position="480"/>
    </location>
</feature>
<accession>A0A9W8MUB5</accession>
<dbReference type="AlphaFoldDB" id="A0A9W8MUB5"/>
<dbReference type="OrthoDB" id="3060808at2759"/>
<gene>
    <name evidence="2" type="ORF">NLJ89_g4689</name>
</gene>
<evidence type="ECO:0000313" key="3">
    <source>
        <dbReference type="Proteomes" id="UP001148786"/>
    </source>
</evidence>
<name>A0A9W8MUB5_9AGAR</name>
<dbReference type="Proteomes" id="UP001148786">
    <property type="component" value="Unassembled WGS sequence"/>
</dbReference>